<protein>
    <submittedName>
        <fullName evidence="1">Uncharacterized protein</fullName>
    </submittedName>
</protein>
<sequence>MFALRKTLKPPSVFTIIHRFIATVELSEPPTSAAYDDLIITAGNKRDFATVNHLLNQRYAKGFLTTNNTFKFISTDLTVLDDLLKTLSDLNEGHCRKSAYDSLISWLCKTKLIDSALRVADEVVHGKYGADASTFHPIVSLLTRKKNFDEAWRVIEIMRANSISRDITCYNFFLTSYSITGNLKSCVDVLRKMDEEGLKADARTYDALVLGACKAGKMDGAMAILRRMLDDGVEAMYATYAHVIGNLVRLGYSAQAVEFVKNYAGKDKKLDWHNFGLLATRLIAVEKVDEARYVLEEMVKMDIQMGEKLLNFYNKNVKFQN</sequence>
<reference evidence="2" key="1">
    <citation type="journal article" date="2022" name="Mol. Ecol. Resour.">
        <title>The genomes of chicory, endive, great burdock and yacon provide insights into Asteraceae palaeo-polyploidization history and plant inulin production.</title>
        <authorList>
            <person name="Fan W."/>
            <person name="Wang S."/>
            <person name="Wang H."/>
            <person name="Wang A."/>
            <person name="Jiang F."/>
            <person name="Liu H."/>
            <person name="Zhao H."/>
            <person name="Xu D."/>
            <person name="Zhang Y."/>
        </authorList>
    </citation>
    <scope>NUCLEOTIDE SEQUENCE [LARGE SCALE GENOMIC DNA]</scope>
    <source>
        <strain evidence="2">cv. Punajuju</strain>
    </source>
</reference>
<evidence type="ECO:0000313" key="1">
    <source>
        <dbReference type="EMBL" id="KAI3751268.1"/>
    </source>
</evidence>
<dbReference type="Proteomes" id="UP001055811">
    <property type="component" value="Linkage Group LG04"/>
</dbReference>
<dbReference type="EMBL" id="CM042012">
    <property type="protein sequence ID" value="KAI3751268.1"/>
    <property type="molecule type" value="Genomic_DNA"/>
</dbReference>
<reference evidence="1 2" key="2">
    <citation type="journal article" date="2022" name="Mol. Ecol. Resour.">
        <title>The genomes of chicory, endive, great burdock and yacon provide insights into Asteraceae paleo-polyploidization history and plant inulin production.</title>
        <authorList>
            <person name="Fan W."/>
            <person name="Wang S."/>
            <person name="Wang H."/>
            <person name="Wang A."/>
            <person name="Jiang F."/>
            <person name="Liu H."/>
            <person name="Zhao H."/>
            <person name="Xu D."/>
            <person name="Zhang Y."/>
        </authorList>
    </citation>
    <scope>NUCLEOTIDE SEQUENCE [LARGE SCALE GENOMIC DNA]</scope>
    <source>
        <strain evidence="2">cv. Punajuju</strain>
        <tissue evidence="1">Leaves</tissue>
    </source>
</reference>
<organism evidence="1 2">
    <name type="scientific">Cichorium intybus</name>
    <name type="common">Chicory</name>
    <dbReference type="NCBI Taxonomy" id="13427"/>
    <lineage>
        <taxon>Eukaryota</taxon>
        <taxon>Viridiplantae</taxon>
        <taxon>Streptophyta</taxon>
        <taxon>Embryophyta</taxon>
        <taxon>Tracheophyta</taxon>
        <taxon>Spermatophyta</taxon>
        <taxon>Magnoliopsida</taxon>
        <taxon>eudicotyledons</taxon>
        <taxon>Gunneridae</taxon>
        <taxon>Pentapetalae</taxon>
        <taxon>asterids</taxon>
        <taxon>campanulids</taxon>
        <taxon>Asterales</taxon>
        <taxon>Asteraceae</taxon>
        <taxon>Cichorioideae</taxon>
        <taxon>Cichorieae</taxon>
        <taxon>Cichoriinae</taxon>
        <taxon>Cichorium</taxon>
    </lineage>
</organism>
<evidence type="ECO:0000313" key="2">
    <source>
        <dbReference type="Proteomes" id="UP001055811"/>
    </source>
</evidence>
<keyword evidence="2" id="KW-1185">Reference proteome</keyword>
<name>A0ACB9DX40_CICIN</name>
<accession>A0ACB9DX40</accession>
<proteinExistence type="predicted"/>
<comment type="caution">
    <text evidence="1">The sequence shown here is derived from an EMBL/GenBank/DDBJ whole genome shotgun (WGS) entry which is preliminary data.</text>
</comment>
<gene>
    <name evidence="1" type="ORF">L2E82_22316</name>
</gene>